<dbReference type="RefSeq" id="WP_063966145.1">
    <property type="nucleotide sequence ID" value="NZ_JBCNAN010000063.1"/>
</dbReference>
<proteinExistence type="predicted"/>
<protein>
    <recommendedName>
        <fullName evidence="3">DUF3906 domain-containing protein</fullName>
    </recommendedName>
</protein>
<accession>A0A177L3W2</accession>
<sequence>MVYDVEVVQMSKGERIPLFTALIYADSVTECRKAAEKMLEQNYGAPTGAFHVDIEEGMECQM</sequence>
<evidence type="ECO:0000313" key="1">
    <source>
        <dbReference type="EMBL" id="OAH60379.1"/>
    </source>
</evidence>
<dbReference type="EMBL" id="LQWY01000039">
    <property type="protein sequence ID" value="OAH60379.1"/>
    <property type="molecule type" value="Genomic_DNA"/>
</dbReference>
<evidence type="ECO:0000313" key="2">
    <source>
        <dbReference type="Proteomes" id="UP000076935"/>
    </source>
</evidence>
<reference evidence="1 2" key="1">
    <citation type="submission" date="2016-01" db="EMBL/GenBank/DDBJ databases">
        <title>Investigation of taxonomic status of Bacillus aminovorans.</title>
        <authorList>
            <person name="Verma A."/>
            <person name="Pal Y."/>
            <person name="Krishnamurthi S."/>
        </authorList>
    </citation>
    <scope>NUCLEOTIDE SEQUENCE [LARGE SCALE GENOMIC DNA]</scope>
    <source>
        <strain evidence="1 2">DSM 1314</strain>
    </source>
</reference>
<evidence type="ECO:0008006" key="3">
    <source>
        <dbReference type="Google" id="ProtNLM"/>
    </source>
</evidence>
<comment type="caution">
    <text evidence="1">The sequence shown here is derived from an EMBL/GenBank/DDBJ whole genome shotgun (WGS) entry which is preliminary data.</text>
</comment>
<name>A0A177L3W2_9BACI</name>
<dbReference type="Proteomes" id="UP000076935">
    <property type="component" value="Unassembled WGS sequence"/>
</dbReference>
<organism evidence="1 2">
    <name type="scientific">Domibacillus aminovorans</name>
    <dbReference type="NCBI Taxonomy" id="29332"/>
    <lineage>
        <taxon>Bacteria</taxon>
        <taxon>Bacillati</taxon>
        <taxon>Bacillota</taxon>
        <taxon>Bacilli</taxon>
        <taxon>Bacillales</taxon>
        <taxon>Bacillaceae</taxon>
        <taxon>Domibacillus</taxon>
    </lineage>
</organism>
<keyword evidence="2" id="KW-1185">Reference proteome</keyword>
<gene>
    <name evidence="1" type="ORF">AWH49_16765</name>
</gene>
<dbReference type="AlphaFoldDB" id="A0A177L3W2"/>